<accession>A0A8X6PT05</accession>
<reference evidence="2" key="1">
    <citation type="submission" date="2020-08" db="EMBL/GenBank/DDBJ databases">
        <title>Multicomponent nature underlies the extraordinary mechanical properties of spider dragline silk.</title>
        <authorList>
            <person name="Kono N."/>
            <person name="Nakamura H."/>
            <person name="Mori M."/>
            <person name="Yoshida Y."/>
            <person name="Ohtoshi R."/>
            <person name="Malay A.D."/>
            <person name="Moran D.A.P."/>
            <person name="Tomita M."/>
            <person name="Numata K."/>
            <person name="Arakawa K."/>
        </authorList>
    </citation>
    <scope>NUCLEOTIDE SEQUENCE</scope>
</reference>
<keyword evidence="1" id="KW-0472">Membrane</keyword>
<evidence type="ECO:0000256" key="1">
    <source>
        <dbReference type="SAM" id="Phobius"/>
    </source>
</evidence>
<gene>
    <name evidence="2" type="ORF">NPIL_454371</name>
</gene>
<feature type="transmembrane region" description="Helical" evidence="1">
    <location>
        <begin position="61"/>
        <end position="80"/>
    </location>
</feature>
<keyword evidence="3" id="KW-1185">Reference proteome</keyword>
<name>A0A8X6PT05_NEPPI</name>
<proteinExistence type="predicted"/>
<evidence type="ECO:0000313" key="3">
    <source>
        <dbReference type="Proteomes" id="UP000887013"/>
    </source>
</evidence>
<organism evidence="2 3">
    <name type="scientific">Nephila pilipes</name>
    <name type="common">Giant wood spider</name>
    <name type="synonym">Nephila maculata</name>
    <dbReference type="NCBI Taxonomy" id="299642"/>
    <lineage>
        <taxon>Eukaryota</taxon>
        <taxon>Metazoa</taxon>
        <taxon>Ecdysozoa</taxon>
        <taxon>Arthropoda</taxon>
        <taxon>Chelicerata</taxon>
        <taxon>Arachnida</taxon>
        <taxon>Araneae</taxon>
        <taxon>Araneomorphae</taxon>
        <taxon>Entelegynae</taxon>
        <taxon>Araneoidea</taxon>
        <taxon>Nephilidae</taxon>
        <taxon>Nephila</taxon>
    </lineage>
</organism>
<protein>
    <submittedName>
        <fullName evidence="2">Uncharacterized protein</fullName>
    </submittedName>
</protein>
<comment type="caution">
    <text evidence="2">The sequence shown here is derived from an EMBL/GenBank/DDBJ whole genome shotgun (WGS) entry which is preliminary data.</text>
</comment>
<dbReference type="AlphaFoldDB" id="A0A8X6PT05"/>
<evidence type="ECO:0000313" key="2">
    <source>
        <dbReference type="EMBL" id="GFT87685.1"/>
    </source>
</evidence>
<keyword evidence="1" id="KW-1133">Transmembrane helix</keyword>
<dbReference type="Proteomes" id="UP000887013">
    <property type="component" value="Unassembled WGS sequence"/>
</dbReference>
<dbReference type="EMBL" id="BMAW01120091">
    <property type="protein sequence ID" value="GFT87685.1"/>
    <property type="molecule type" value="Genomic_DNA"/>
</dbReference>
<sequence>MYRDFISGRAENQKSVLITALESIPIRFSESRHFRKSYIQHAAVRAAHTLLLLKLHVRAPYVHTLLASWLLLLLGWLVIIERCRNAHIRAYEEGGCMHG</sequence>
<keyword evidence="1" id="KW-0812">Transmembrane</keyword>